<dbReference type="EMBL" id="CM002924">
    <property type="protein sequence ID" value="KGN56540.1"/>
    <property type="molecule type" value="Genomic_DNA"/>
</dbReference>
<evidence type="ECO:0000259" key="2">
    <source>
        <dbReference type="Pfam" id="PF03061"/>
    </source>
</evidence>
<dbReference type="OrthoDB" id="46529at2759"/>
<keyword evidence="4" id="KW-1185">Reference proteome</keyword>
<dbReference type="AlphaFoldDB" id="A0A0A0L3N5"/>
<reference evidence="3 4" key="3">
    <citation type="journal article" date="2010" name="BMC Genomics">
        <title>Transcriptome sequencing and comparative analysis of cucumber flowers with different sex types.</title>
        <authorList>
            <person name="Guo S."/>
            <person name="Zheng Y."/>
            <person name="Joung J.G."/>
            <person name="Liu S."/>
            <person name="Zhang Z."/>
            <person name="Crasta O.R."/>
            <person name="Sobral B.W."/>
            <person name="Xu Y."/>
            <person name="Huang S."/>
            <person name="Fei Z."/>
        </authorList>
    </citation>
    <scope>NUCLEOTIDE SEQUENCE [LARGE SCALE GENOMIC DNA]</scope>
    <source>
        <strain evidence="4">cv. 9930</strain>
    </source>
</reference>
<evidence type="ECO:0000256" key="1">
    <source>
        <dbReference type="ARBA" id="ARBA00008324"/>
    </source>
</evidence>
<evidence type="ECO:0000313" key="3">
    <source>
        <dbReference type="EMBL" id="KGN56540.1"/>
    </source>
</evidence>
<dbReference type="KEGG" id="csv:101204908"/>
<dbReference type="STRING" id="3659.A0A0A0L3N5"/>
<sequence length="181" mass="19703">MANSSSSSPIPSLIFVSPTIQIKDMSEQNLIGTIQMFNELTGSGAIPDDCDTKAFYSHITNGHVRQLHRERGRLTYLLCVKPAVANVYGFLHGGFVATVAELVSIACARTVVGEDKKLFIGELSISYLSGAPENAEVIVEASVLRSGRSLSVVEVEFKLQKTGKLVYTARFTLYNMPMAKL</sequence>
<gene>
    <name evidence="3" type="ORF">Csa_3G122640</name>
</gene>
<dbReference type="GO" id="GO:0047617">
    <property type="term" value="F:fatty acyl-CoA hydrolase activity"/>
    <property type="evidence" value="ECO:0000318"/>
    <property type="project" value="GO_Central"/>
</dbReference>
<evidence type="ECO:0000313" key="4">
    <source>
        <dbReference type="Proteomes" id="UP000029981"/>
    </source>
</evidence>
<proteinExistence type="inferred from homology"/>
<dbReference type="InterPro" id="IPR006683">
    <property type="entry name" value="Thioestr_dom"/>
</dbReference>
<dbReference type="PANTHER" id="PTHR21660:SF12">
    <property type="entry name" value="OS07G0462700 PROTEIN"/>
    <property type="match status" value="1"/>
</dbReference>
<dbReference type="PANTHER" id="PTHR21660">
    <property type="entry name" value="THIOESTERASE SUPERFAMILY MEMBER-RELATED"/>
    <property type="match status" value="1"/>
</dbReference>
<dbReference type="InterPro" id="IPR039298">
    <property type="entry name" value="ACOT13"/>
</dbReference>
<comment type="similarity">
    <text evidence="1">Belongs to the thioesterase PaaI family.</text>
</comment>
<reference evidence="3 4" key="1">
    <citation type="journal article" date="2009" name="Nat. Genet.">
        <title>The genome of the cucumber, Cucumis sativus L.</title>
        <authorList>
            <person name="Huang S."/>
            <person name="Li R."/>
            <person name="Zhang Z."/>
            <person name="Li L."/>
            <person name="Gu X."/>
            <person name="Fan W."/>
            <person name="Lucas W.J."/>
            <person name="Wang X."/>
            <person name="Xie B."/>
            <person name="Ni P."/>
            <person name="Ren Y."/>
            <person name="Zhu H."/>
            <person name="Li J."/>
            <person name="Lin K."/>
            <person name="Jin W."/>
            <person name="Fei Z."/>
            <person name="Li G."/>
            <person name="Staub J."/>
            <person name="Kilian A."/>
            <person name="van der Vossen E.A."/>
            <person name="Wu Y."/>
            <person name="Guo J."/>
            <person name="He J."/>
            <person name="Jia Z."/>
            <person name="Ren Y."/>
            <person name="Tian G."/>
            <person name="Lu Y."/>
            <person name="Ruan J."/>
            <person name="Qian W."/>
            <person name="Wang M."/>
            <person name="Huang Q."/>
            <person name="Li B."/>
            <person name="Xuan Z."/>
            <person name="Cao J."/>
            <person name="Asan"/>
            <person name="Wu Z."/>
            <person name="Zhang J."/>
            <person name="Cai Q."/>
            <person name="Bai Y."/>
            <person name="Zhao B."/>
            <person name="Han Y."/>
            <person name="Li Y."/>
            <person name="Li X."/>
            <person name="Wang S."/>
            <person name="Shi Q."/>
            <person name="Liu S."/>
            <person name="Cho W.K."/>
            <person name="Kim J.Y."/>
            <person name="Xu Y."/>
            <person name="Heller-Uszynska K."/>
            <person name="Miao H."/>
            <person name="Cheng Z."/>
            <person name="Zhang S."/>
            <person name="Wu J."/>
            <person name="Yang Y."/>
            <person name="Kang H."/>
            <person name="Li M."/>
            <person name="Liang H."/>
            <person name="Ren X."/>
            <person name="Shi Z."/>
            <person name="Wen M."/>
            <person name="Jian M."/>
            <person name="Yang H."/>
            <person name="Zhang G."/>
            <person name="Yang Z."/>
            <person name="Chen R."/>
            <person name="Liu S."/>
            <person name="Li J."/>
            <person name="Ma L."/>
            <person name="Liu H."/>
            <person name="Zhou Y."/>
            <person name="Zhao J."/>
            <person name="Fang X."/>
            <person name="Li G."/>
            <person name="Fang L."/>
            <person name="Li Y."/>
            <person name="Liu D."/>
            <person name="Zheng H."/>
            <person name="Zhang Y."/>
            <person name="Qin N."/>
            <person name="Li Z."/>
            <person name="Yang G."/>
            <person name="Yang S."/>
            <person name="Bolund L."/>
            <person name="Kristiansen K."/>
            <person name="Zheng H."/>
            <person name="Li S."/>
            <person name="Zhang X."/>
            <person name="Yang H."/>
            <person name="Wang J."/>
            <person name="Sun R."/>
            <person name="Zhang B."/>
            <person name="Jiang S."/>
            <person name="Wang J."/>
            <person name="Du Y."/>
            <person name="Li S."/>
        </authorList>
    </citation>
    <scope>NUCLEOTIDE SEQUENCE [LARGE SCALE GENOMIC DNA]</scope>
    <source>
        <strain evidence="4">cv. 9930</strain>
    </source>
</reference>
<dbReference type="CDD" id="cd03443">
    <property type="entry name" value="PaaI_thioesterase"/>
    <property type="match status" value="1"/>
</dbReference>
<name>A0A0A0L3N5_CUCSA</name>
<dbReference type="InterPro" id="IPR029069">
    <property type="entry name" value="HotDog_dom_sf"/>
</dbReference>
<organism evidence="3 4">
    <name type="scientific">Cucumis sativus</name>
    <name type="common">Cucumber</name>
    <dbReference type="NCBI Taxonomy" id="3659"/>
    <lineage>
        <taxon>Eukaryota</taxon>
        <taxon>Viridiplantae</taxon>
        <taxon>Streptophyta</taxon>
        <taxon>Embryophyta</taxon>
        <taxon>Tracheophyta</taxon>
        <taxon>Spermatophyta</taxon>
        <taxon>Magnoliopsida</taxon>
        <taxon>eudicotyledons</taxon>
        <taxon>Gunneridae</taxon>
        <taxon>Pentapetalae</taxon>
        <taxon>rosids</taxon>
        <taxon>fabids</taxon>
        <taxon>Cucurbitales</taxon>
        <taxon>Cucurbitaceae</taxon>
        <taxon>Benincaseae</taxon>
        <taxon>Cucumis</taxon>
    </lineage>
</organism>
<reference evidence="3 4" key="4">
    <citation type="journal article" date="2011" name="BMC Genomics">
        <title>RNA-Seq improves annotation of protein-coding genes in the cucumber genome.</title>
        <authorList>
            <person name="Li Z."/>
            <person name="Zhang Z."/>
            <person name="Yan P."/>
            <person name="Huang S."/>
            <person name="Fei Z."/>
            <person name="Lin K."/>
        </authorList>
    </citation>
    <scope>NUCLEOTIDE SEQUENCE [LARGE SCALE GENOMIC DNA]</scope>
    <source>
        <strain evidence="4">cv. 9930</strain>
    </source>
</reference>
<dbReference type="Gramene" id="KGN56540">
    <property type="protein sequence ID" value="KGN56540"/>
    <property type="gene ID" value="Csa_3G122640"/>
</dbReference>
<dbReference type="Gene3D" id="3.10.129.10">
    <property type="entry name" value="Hotdog Thioesterase"/>
    <property type="match status" value="1"/>
</dbReference>
<protein>
    <recommendedName>
        <fullName evidence="2">Thioesterase domain-containing protein</fullName>
    </recommendedName>
</protein>
<feature type="domain" description="Thioesterase" evidence="2">
    <location>
        <begin position="88"/>
        <end position="164"/>
    </location>
</feature>
<dbReference type="SUPFAM" id="SSF54637">
    <property type="entry name" value="Thioesterase/thiol ester dehydrase-isomerase"/>
    <property type="match status" value="1"/>
</dbReference>
<reference evidence="3 4" key="2">
    <citation type="journal article" date="2009" name="PLoS ONE">
        <title>An integrated genetic and cytogenetic map of the cucumber genome.</title>
        <authorList>
            <person name="Ren Y."/>
            <person name="Zhang Z."/>
            <person name="Liu J."/>
            <person name="Staub J.E."/>
            <person name="Han Y."/>
            <person name="Cheng Z."/>
            <person name="Li X."/>
            <person name="Lu J."/>
            <person name="Miao H."/>
            <person name="Kang H."/>
            <person name="Xie B."/>
            <person name="Gu X."/>
            <person name="Wang X."/>
            <person name="Du Y."/>
            <person name="Jin W."/>
            <person name="Huang S."/>
        </authorList>
    </citation>
    <scope>NUCLEOTIDE SEQUENCE [LARGE SCALE GENOMIC DNA]</scope>
    <source>
        <strain evidence="4">cv. 9930</strain>
    </source>
</reference>
<dbReference type="Pfam" id="PF03061">
    <property type="entry name" value="4HBT"/>
    <property type="match status" value="1"/>
</dbReference>
<dbReference type="OMA" id="MAYSARV"/>
<dbReference type="eggNOG" id="KOG3328">
    <property type="taxonomic scope" value="Eukaryota"/>
</dbReference>
<dbReference type="Proteomes" id="UP000029981">
    <property type="component" value="Chromosome 3"/>
</dbReference>
<accession>A0A0A0L3N5</accession>